<gene>
    <name evidence="2" type="ORF">QNI16_15680</name>
</gene>
<comment type="caution">
    <text evidence="2">The sequence shown here is derived from an EMBL/GenBank/DDBJ whole genome shotgun (WGS) entry which is preliminary data.</text>
</comment>
<dbReference type="SMART" id="SM00871">
    <property type="entry name" value="AraC_E_bind"/>
    <property type="match status" value="1"/>
</dbReference>
<protein>
    <submittedName>
        <fullName evidence="2">GyrI-like domain-containing protein</fullName>
    </submittedName>
</protein>
<evidence type="ECO:0000259" key="1">
    <source>
        <dbReference type="SMART" id="SM00871"/>
    </source>
</evidence>
<dbReference type="InterPro" id="IPR010499">
    <property type="entry name" value="AraC_E-bd"/>
</dbReference>
<feature type="domain" description="AraC effector-binding" evidence="1">
    <location>
        <begin position="3"/>
        <end position="164"/>
    </location>
</feature>
<organism evidence="2 3">
    <name type="scientific">Xanthocytophaga flava</name>
    <dbReference type="NCBI Taxonomy" id="3048013"/>
    <lineage>
        <taxon>Bacteria</taxon>
        <taxon>Pseudomonadati</taxon>
        <taxon>Bacteroidota</taxon>
        <taxon>Cytophagia</taxon>
        <taxon>Cytophagales</taxon>
        <taxon>Rhodocytophagaceae</taxon>
        <taxon>Xanthocytophaga</taxon>
    </lineage>
</organism>
<dbReference type="SUPFAM" id="SSF55136">
    <property type="entry name" value="Probable bacterial effector-binding domain"/>
    <property type="match status" value="1"/>
</dbReference>
<sequence length="165" mass="19301">MLSEPKIEYQTLRYYLAIAKTVYMNKISQVLPPLISEVRQWMHTNKIEPNGPDFFLYKSINENNELECEAGFTIDVPIEGNYHIHLGSFPEGKYASLIYSGDFKDMMQGHMALKNWIRQKGLKEKIQSSQGVTRWGGRTEFYLVDPEFEPNPAKWQTKIMFQLEE</sequence>
<evidence type="ECO:0000313" key="2">
    <source>
        <dbReference type="EMBL" id="MDJ1481941.1"/>
    </source>
</evidence>
<dbReference type="EMBL" id="JASJOS010000006">
    <property type="protein sequence ID" value="MDJ1481941.1"/>
    <property type="molecule type" value="Genomic_DNA"/>
</dbReference>
<accession>A0AAE3QNI0</accession>
<dbReference type="InterPro" id="IPR029442">
    <property type="entry name" value="GyrI-like"/>
</dbReference>
<dbReference type="InterPro" id="IPR011256">
    <property type="entry name" value="Reg_factor_effector_dom_sf"/>
</dbReference>
<dbReference type="Proteomes" id="UP001241110">
    <property type="component" value="Unassembled WGS sequence"/>
</dbReference>
<dbReference type="RefSeq" id="WP_313980405.1">
    <property type="nucleotide sequence ID" value="NZ_JASJOS010000006.1"/>
</dbReference>
<name>A0AAE3QNI0_9BACT</name>
<dbReference type="Gene3D" id="3.20.80.10">
    <property type="entry name" value="Regulatory factor, effector binding domain"/>
    <property type="match status" value="1"/>
</dbReference>
<reference evidence="2" key="1">
    <citation type="submission" date="2023-05" db="EMBL/GenBank/DDBJ databases">
        <authorList>
            <person name="Zhang X."/>
        </authorList>
    </citation>
    <scope>NUCLEOTIDE SEQUENCE</scope>
    <source>
        <strain evidence="2">YF14B1</strain>
    </source>
</reference>
<proteinExistence type="predicted"/>
<dbReference type="AlphaFoldDB" id="A0AAE3QNI0"/>
<dbReference type="Pfam" id="PF06445">
    <property type="entry name" value="GyrI-like"/>
    <property type="match status" value="1"/>
</dbReference>
<evidence type="ECO:0000313" key="3">
    <source>
        <dbReference type="Proteomes" id="UP001241110"/>
    </source>
</evidence>